<evidence type="ECO:0000256" key="2">
    <source>
        <dbReference type="ARBA" id="ARBA00022827"/>
    </source>
</evidence>
<proteinExistence type="predicted"/>
<organism evidence="5 6">
    <name type="scientific">Phomopsis amygdali</name>
    <name type="common">Fusicoccum amygdali</name>
    <dbReference type="NCBI Taxonomy" id="1214568"/>
    <lineage>
        <taxon>Eukaryota</taxon>
        <taxon>Fungi</taxon>
        <taxon>Dikarya</taxon>
        <taxon>Ascomycota</taxon>
        <taxon>Pezizomycotina</taxon>
        <taxon>Sordariomycetes</taxon>
        <taxon>Sordariomycetidae</taxon>
        <taxon>Diaporthales</taxon>
        <taxon>Diaporthaceae</taxon>
        <taxon>Diaporthe</taxon>
    </lineage>
</organism>
<reference evidence="5" key="1">
    <citation type="submission" date="2023-06" db="EMBL/GenBank/DDBJ databases">
        <authorList>
            <person name="Noh H."/>
        </authorList>
    </citation>
    <scope>NUCLEOTIDE SEQUENCE</scope>
    <source>
        <strain evidence="5">DUCC20226</strain>
    </source>
</reference>
<dbReference type="Proteomes" id="UP001265746">
    <property type="component" value="Unassembled WGS sequence"/>
</dbReference>
<dbReference type="SUPFAM" id="SSF51905">
    <property type="entry name" value="FAD/NAD(P)-binding domain"/>
    <property type="match status" value="2"/>
</dbReference>
<dbReference type="AlphaFoldDB" id="A0AAD9VXY5"/>
<name>A0AAD9VXY5_PHOAM</name>
<dbReference type="EMBL" id="JAUJFL010000008">
    <property type="protein sequence ID" value="KAK2598827.1"/>
    <property type="molecule type" value="Genomic_DNA"/>
</dbReference>
<dbReference type="Pfam" id="PF01494">
    <property type="entry name" value="FAD_binding_3"/>
    <property type="match status" value="1"/>
</dbReference>
<comment type="caution">
    <text evidence="5">The sequence shown here is derived from an EMBL/GenBank/DDBJ whole genome shotgun (WGS) entry which is preliminary data.</text>
</comment>
<keyword evidence="1" id="KW-0285">Flavoprotein</keyword>
<dbReference type="Gene3D" id="3.50.50.60">
    <property type="entry name" value="FAD/NAD(P)-binding domain"/>
    <property type="match status" value="2"/>
</dbReference>
<dbReference type="InterPro" id="IPR036188">
    <property type="entry name" value="FAD/NAD-bd_sf"/>
</dbReference>
<evidence type="ECO:0000313" key="6">
    <source>
        <dbReference type="Proteomes" id="UP001265746"/>
    </source>
</evidence>
<keyword evidence="2" id="KW-0274">FAD</keyword>
<evidence type="ECO:0000259" key="4">
    <source>
        <dbReference type="Pfam" id="PF01494"/>
    </source>
</evidence>
<evidence type="ECO:0000313" key="5">
    <source>
        <dbReference type="EMBL" id="KAK2598827.1"/>
    </source>
</evidence>
<feature type="domain" description="FAD-binding" evidence="4">
    <location>
        <begin position="199"/>
        <end position="233"/>
    </location>
</feature>
<keyword evidence="6" id="KW-1185">Reference proteome</keyword>
<protein>
    <recommendedName>
        <fullName evidence="4">FAD-binding domain-containing protein</fullName>
    </recommendedName>
</protein>
<accession>A0AAD9VXY5</accession>
<dbReference type="PANTHER" id="PTHR43539:SF68">
    <property type="entry name" value="FLAVIN-BINDING MONOOXYGENASE-LIKE PROTEIN (AFU_ORTHOLOGUE AFUA_4G09220)"/>
    <property type="match status" value="1"/>
</dbReference>
<dbReference type="PANTHER" id="PTHR43539">
    <property type="entry name" value="FLAVIN-BINDING MONOOXYGENASE-LIKE PROTEIN (AFU_ORTHOLOGUE AFUA_4G09220)"/>
    <property type="match status" value="1"/>
</dbReference>
<gene>
    <name evidence="5" type="ORF">N8I77_012212</name>
</gene>
<dbReference type="GO" id="GO:0004497">
    <property type="term" value="F:monooxygenase activity"/>
    <property type="evidence" value="ECO:0007669"/>
    <property type="project" value="TreeGrafter"/>
</dbReference>
<dbReference type="InterPro" id="IPR002938">
    <property type="entry name" value="FAD-bd"/>
</dbReference>
<sequence>MGSVTPQQFEEYPPKCSLQKDIYRPFPPLPDKLPATADVDGAALVTKALQSLTDALEAEDISQLKALFLSSQAYWRDLLSFTFHIRTLNDGPVIAPALKKLVGERSLVGGFKFVPGSVHDVSPTPTLRWIQGSFTFETASPKAKGEGSVQLFPELGSDGQISWKLWILTTWLEDYADWPENTRLLTAPGRNLQDVEHIDTDVLIVGGGNAGLIAAARLKALGVESVVVDRLARPGDNWATRYDSLRFHIGKGNCHPPFLRKFARTLCRESRWSRPFSLTLFIAYPDDLPLILTREMLSGHMGEYAEKFKLNILHSSTLVGSSFSKNKGVWNAKIRTPFGIKTLRAKQLVQATGVGCDHPYIPNIPGKELYKGVINFHSKWYKNPQQLLDKGAKSVIIVGSANSAFDLMEDCAAAGLKTTMIARSPTFIFPWDYALFPEGLGLYERVPAHVADKVLMSGPAAVGGQLVRGSYAAVASTKDKDRYKPLLEKGFPVYDSAQGGDLVHHLMEAGGKHFNDIGEGIRYIVEGKVAVRGLVEPVAYTETGLKLSDGSTVDADSIIWATGFASDKERSTTAEVLGNETFLGDDGGDAKSVLGPQDVAALRDGIWGVDKEGELRGMFTRHYRVPNYYIHGGTTAHHRYHSKHVALLIKADLEGVLPEAYRDTPEPV</sequence>
<evidence type="ECO:0000256" key="3">
    <source>
        <dbReference type="ARBA" id="ARBA00023002"/>
    </source>
</evidence>
<dbReference type="PRINTS" id="PR00411">
    <property type="entry name" value="PNDRDTASEI"/>
</dbReference>
<keyword evidence="3" id="KW-0560">Oxidoreductase</keyword>
<dbReference type="InterPro" id="IPR050982">
    <property type="entry name" value="Auxin_biosynth/cation_transpt"/>
</dbReference>
<evidence type="ECO:0000256" key="1">
    <source>
        <dbReference type="ARBA" id="ARBA00022630"/>
    </source>
</evidence>
<dbReference type="Pfam" id="PF13738">
    <property type="entry name" value="Pyr_redox_3"/>
    <property type="match status" value="1"/>
</dbReference>
<dbReference type="GO" id="GO:0071949">
    <property type="term" value="F:FAD binding"/>
    <property type="evidence" value="ECO:0007669"/>
    <property type="project" value="InterPro"/>
</dbReference>